<keyword evidence="3" id="KW-1185">Reference proteome</keyword>
<accession>A0A6H2DLX6</accession>
<organism evidence="2 3">
    <name type="scientific">Parasphingorhabdus halotolerans</name>
    <dbReference type="NCBI Taxonomy" id="2725558"/>
    <lineage>
        <taxon>Bacteria</taxon>
        <taxon>Pseudomonadati</taxon>
        <taxon>Pseudomonadota</taxon>
        <taxon>Alphaproteobacteria</taxon>
        <taxon>Sphingomonadales</taxon>
        <taxon>Sphingomonadaceae</taxon>
        <taxon>Parasphingorhabdus</taxon>
    </lineage>
</organism>
<dbReference type="InterPro" id="IPR007410">
    <property type="entry name" value="LpqE-like"/>
</dbReference>
<evidence type="ECO:0000313" key="2">
    <source>
        <dbReference type="EMBL" id="QJB68955.1"/>
    </source>
</evidence>
<reference evidence="2 3" key="1">
    <citation type="submission" date="2020-04" db="EMBL/GenBank/DDBJ databases">
        <title>Genome sequence for Sphingorhabdus sp. strain M1.</title>
        <authorList>
            <person name="Park S.-J."/>
        </authorList>
    </citation>
    <scope>NUCLEOTIDE SEQUENCE [LARGE SCALE GENOMIC DNA]</scope>
    <source>
        <strain evidence="2 3">JK6</strain>
    </source>
</reference>
<evidence type="ECO:0000313" key="3">
    <source>
        <dbReference type="Proteomes" id="UP000501600"/>
    </source>
</evidence>
<dbReference type="InterPro" id="IPR036182">
    <property type="entry name" value="PCuAC_sf"/>
</dbReference>
<dbReference type="SUPFAM" id="SSF110087">
    <property type="entry name" value="DR1885-like metal-binding protein"/>
    <property type="match status" value="1"/>
</dbReference>
<feature type="chain" id="PRO_5026104738" evidence="1">
    <location>
        <begin position="19"/>
        <end position="154"/>
    </location>
</feature>
<dbReference type="Pfam" id="PF04314">
    <property type="entry name" value="PCuAC"/>
    <property type="match status" value="1"/>
</dbReference>
<gene>
    <name evidence="2" type="ORF">HF685_06420</name>
</gene>
<feature type="signal peptide" evidence="1">
    <location>
        <begin position="1"/>
        <end position="18"/>
    </location>
</feature>
<dbReference type="KEGG" id="phao:HF685_06420"/>
<dbReference type="PANTHER" id="PTHR36302:SF1">
    <property type="entry name" value="COPPER CHAPERONE PCU(A)C"/>
    <property type="match status" value="1"/>
</dbReference>
<sequence>MMKPLSIFSALTASVFLASCGQGDVLFADNAVINLSPVEGNPASGYMDLHGGRLDVELVGVTSDDVLRMEMHETVEENGMATMKPIKSVKIPRGKTVKFEPGGKHLMVWGVGGGSVKRGLLDMTLIYSNDDRIKIQAVVKKPGTPDEDSKKDAG</sequence>
<name>A0A6H2DLX6_9SPHN</name>
<dbReference type="Proteomes" id="UP000501600">
    <property type="component" value="Chromosome"/>
</dbReference>
<dbReference type="InterPro" id="IPR058248">
    <property type="entry name" value="Lxx211020-like"/>
</dbReference>
<dbReference type="PROSITE" id="PS51257">
    <property type="entry name" value="PROKAR_LIPOPROTEIN"/>
    <property type="match status" value="1"/>
</dbReference>
<protein>
    <submittedName>
        <fullName evidence="2">Copper chaperone PCu(A)C</fullName>
    </submittedName>
</protein>
<dbReference type="PANTHER" id="PTHR36302">
    <property type="entry name" value="BLR7088 PROTEIN"/>
    <property type="match status" value="1"/>
</dbReference>
<proteinExistence type="predicted"/>
<evidence type="ECO:0000256" key="1">
    <source>
        <dbReference type="SAM" id="SignalP"/>
    </source>
</evidence>
<dbReference type="RefSeq" id="WP_168818797.1">
    <property type="nucleotide sequence ID" value="NZ_CP051217.1"/>
</dbReference>
<dbReference type="EMBL" id="CP051217">
    <property type="protein sequence ID" value="QJB68955.1"/>
    <property type="molecule type" value="Genomic_DNA"/>
</dbReference>
<dbReference type="AlphaFoldDB" id="A0A6H2DLX6"/>
<dbReference type="Gene3D" id="2.60.40.1890">
    <property type="entry name" value="PCu(A)C copper chaperone"/>
    <property type="match status" value="1"/>
</dbReference>
<keyword evidence="1" id="KW-0732">Signal</keyword>